<evidence type="ECO:0000259" key="9">
    <source>
        <dbReference type="PROSITE" id="PS50850"/>
    </source>
</evidence>
<organism evidence="10 11">
    <name type="scientific">Streptomyces prunicolor</name>
    <dbReference type="NCBI Taxonomy" id="67348"/>
    <lineage>
        <taxon>Bacteria</taxon>
        <taxon>Bacillati</taxon>
        <taxon>Actinomycetota</taxon>
        <taxon>Actinomycetes</taxon>
        <taxon>Kitasatosporales</taxon>
        <taxon>Streptomycetaceae</taxon>
        <taxon>Streptomyces</taxon>
    </lineage>
</organism>
<feature type="transmembrane region" description="Helical" evidence="8">
    <location>
        <begin position="145"/>
        <end position="170"/>
    </location>
</feature>
<feature type="transmembrane region" description="Helical" evidence="8">
    <location>
        <begin position="368"/>
        <end position="394"/>
    </location>
</feature>
<keyword evidence="5 8" id="KW-0472">Membrane</keyword>
<reference evidence="10 11" key="1">
    <citation type="submission" date="2023-10" db="EMBL/GenBank/DDBJ databases">
        <title>Characterization of rhizosphere-enriched actinobacteria from wheat plants lab-grown on chernevaya soil.</title>
        <authorList>
            <person name="Tikhonova E.N."/>
            <person name="Konopkin A."/>
            <person name="Kravchenko I.K."/>
        </authorList>
    </citation>
    <scope>NUCLEOTIDE SEQUENCE [LARGE SCALE GENOMIC DNA]</scope>
    <source>
        <strain evidence="10 11">RR29</strain>
    </source>
</reference>
<evidence type="ECO:0000256" key="8">
    <source>
        <dbReference type="SAM" id="Phobius"/>
    </source>
</evidence>
<keyword evidence="6" id="KW-0046">Antibiotic resistance</keyword>
<dbReference type="Proteomes" id="UP001187346">
    <property type="component" value="Unassembled WGS sequence"/>
</dbReference>
<evidence type="ECO:0000313" key="10">
    <source>
        <dbReference type="EMBL" id="MDV7220787.1"/>
    </source>
</evidence>
<evidence type="ECO:0000256" key="1">
    <source>
        <dbReference type="ARBA" id="ARBA00004651"/>
    </source>
</evidence>
<protein>
    <submittedName>
        <fullName evidence="10">MFS transporter</fullName>
    </submittedName>
</protein>
<keyword evidence="4 8" id="KW-1133">Transmembrane helix</keyword>
<dbReference type="InterPro" id="IPR020846">
    <property type="entry name" value="MFS_dom"/>
</dbReference>
<dbReference type="PANTHER" id="PTHR42718:SF9">
    <property type="entry name" value="MAJOR FACILITATOR SUPERFAMILY MULTIDRUG TRANSPORTER MFSC"/>
    <property type="match status" value="1"/>
</dbReference>
<sequence length="477" mass="47547">MSAAGTGVGRDGGAGARRDWFALGSLCTGFFMLLLDSTITSVALPSLISGLHAAETAAMWVNSGYLIAYAVPLVVAGRLGDRYGHRRVHLVGLAAFTLGSLLCATAASITALVAWRVAQGIGAALMTPQCLTLIKALFRPPRLAVALGVWGAVGGAAVAVGPLLGGFLVAACGWPAVFWVNVPVGVAAMVAVAVFVPVLPRQEARIPVWAICANASGVGALVIGIQGTDAASGEVLGVPRWLLVAVGVVVVAGVVWFQRREGQRALVPVELLRSRGFVVAAWAGAAAAFCSGSAMIPLMLYLQRERGLDAGGAALTLVPMGVVCLLGAPVSARLNNGIGSRAVAVIGSGALVLSIGTSAVLVATDAPIAALTATFAVYGVANSFVWSPLSIAAVTSVGPDEVGAASGTFNAMKQLGAVLGSAVCAVLLAGHGYAVTLGGLAAVGLLCLAASALLRTEPPGSGTPVVSTAPQLPTGVA</sequence>
<evidence type="ECO:0000256" key="5">
    <source>
        <dbReference type="ARBA" id="ARBA00023136"/>
    </source>
</evidence>
<accession>A0ABU4FJJ0</accession>
<comment type="subcellular location">
    <subcellularLocation>
        <location evidence="1">Cell membrane</location>
        <topology evidence="1">Multi-pass membrane protein</topology>
    </subcellularLocation>
</comment>
<dbReference type="EMBL" id="JAWMAJ010000144">
    <property type="protein sequence ID" value="MDV7220787.1"/>
    <property type="molecule type" value="Genomic_DNA"/>
</dbReference>
<name>A0ABU4FJJ0_9ACTN</name>
<feature type="transmembrane region" description="Helical" evidence="8">
    <location>
        <begin position="415"/>
        <end position="431"/>
    </location>
</feature>
<feature type="domain" description="Major facilitator superfamily (MFS) profile" evidence="9">
    <location>
        <begin position="22"/>
        <end position="459"/>
    </location>
</feature>
<dbReference type="PANTHER" id="PTHR42718">
    <property type="entry name" value="MAJOR FACILITATOR SUPERFAMILY MULTIDRUG TRANSPORTER MFSC"/>
    <property type="match status" value="1"/>
</dbReference>
<dbReference type="Gene3D" id="1.20.1720.10">
    <property type="entry name" value="Multidrug resistance protein D"/>
    <property type="match status" value="1"/>
</dbReference>
<feature type="transmembrane region" description="Helical" evidence="8">
    <location>
        <begin position="238"/>
        <end position="257"/>
    </location>
</feature>
<feature type="transmembrane region" description="Helical" evidence="8">
    <location>
        <begin position="57"/>
        <end position="76"/>
    </location>
</feature>
<dbReference type="InterPro" id="IPR036259">
    <property type="entry name" value="MFS_trans_sf"/>
</dbReference>
<dbReference type="Gene3D" id="1.20.1250.20">
    <property type="entry name" value="MFS general substrate transporter like domains"/>
    <property type="match status" value="1"/>
</dbReference>
<gene>
    <name evidence="10" type="ORF">R5A26_33105</name>
</gene>
<dbReference type="InterPro" id="IPR011701">
    <property type="entry name" value="MFS"/>
</dbReference>
<feature type="transmembrane region" description="Helical" evidence="8">
    <location>
        <begin position="176"/>
        <end position="199"/>
    </location>
</feature>
<evidence type="ECO:0000256" key="7">
    <source>
        <dbReference type="SAM" id="MobiDB-lite"/>
    </source>
</evidence>
<feature type="transmembrane region" description="Helical" evidence="8">
    <location>
        <begin position="312"/>
        <end position="330"/>
    </location>
</feature>
<keyword evidence="2" id="KW-0813">Transport</keyword>
<keyword evidence="11" id="KW-1185">Reference proteome</keyword>
<feature type="transmembrane region" description="Helical" evidence="8">
    <location>
        <begin position="277"/>
        <end position="300"/>
    </location>
</feature>
<evidence type="ECO:0000313" key="11">
    <source>
        <dbReference type="Proteomes" id="UP001187346"/>
    </source>
</evidence>
<evidence type="ECO:0000256" key="4">
    <source>
        <dbReference type="ARBA" id="ARBA00022989"/>
    </source>
</evidence>
<feature type="transmembrane region" description="Helical" evidence="8">
    <location>
        <begin position="121"/>
        <end position="138"/>
    </location>
</feature>
<dbReference type="RefSeq" id="WP_317774250.1">
    <property type="nucleotide sequence ID" value="NZ_JAWMAJ010000144.1"/>
</dbReference>
<comment type="caution">
    <text evidence="10">The sequence shown here is derived from an EMBL/GenBank/DDBJ whole genome shotgun (WGS) entry which is preliminary data.</text>
</comment>
<dbReference type="PROSITE" id="PS50850">
    <property type="entry name" value="MFS"/>
    <property type="match status" value="1"/>
</dbReference>
<proteinExistence type="predicted"/>
<evidence type="ECO:0000256" key="2">
    <source>
        <dbReference type="ARBA" id="ARBA00022448"/>
    </source>
</evidence>
<dbReference type="CDD" id="cd17321">
    <property type="entry name" value="MFS_MMR_MDR_like"/>
    <property type="match status" value="1"/>
</dbReference>
<dbReference type="Pfam" id="PF07690">
    <property type="entry name" value="MFS_1"/>
    <property type="match status" value="1"/>
</dbReference>
<evidence type="ECO:0000256" key="3">
    <source>
        <dbReference type="ARBA" id="ARBA00022692"/>
    </source>
</evidence>
<feature type="transmembrane region" description="Helical" evidence="8">
    <location>
        <begin position="20"/>
        <end position="45"/>
    </location>
</feature>
<feature type="transmembrane region" description="Helical" evidence="8">
    <location>
        <begin position="206"/>
        <end position="226"/>
    </location>
</feature>
<feature type="region of interest" description="Disordered" evidence="7">
    <location>
        <begin position="458"/>
        <end position="477"/>
    </location>
</feature>
<dbReference type="SUPFAM" id="SSF103473">
    <property type="entry name" value="MFS general substrate transporter"/>
    <property type="match status" value="1"/>
</dbReference>
<feature type="transmembrane region" description="Helical" evidence="8">
    <location>
        <begin position="88"/>
        <end position="115"/>
    </location>
</feature>
<keyword evidence="3 8" id="KW-0812">Transmembrane</keyword>
<evidence type="ECO:0000256" key="6">
    <source>
        <dbReference type="ARBA" id="ARBA00023251"/>
    </source>
</evidence>
<dbReference type="PRINTS" id="PR01036">
    <property type="entry name" value="TCRTETB"/>
</dbReference>
<feature type="transmembrane region" description="Helical" evidence="8">
    <location>
        <begin position="342"/>
        <end position="362"/>
    </location>
</feature>